<accession>A0ABN6Z0Y1</accession>
<keyword evidence="4" id="KW-0862">Zinc</keyword>
<dbReference type="Pfam" id="PF00383">
    <property type="entry name" value="dCMP_cyt_deam_1"/>
    <property type="match status" value="1"/>
</dbReference>
<dbReference type="InterPro" id="IPR016192">
    <property type="entry name" value="APOBEC/CMP_deaminase_Zn-bd"/>
</dbReference>
<sequence>MKELLIKSVIKICQYDELNDEDKRLIDQSKEATKRSYAPYSKFSVGAAALLENGITVTGTNQENAAYPSGLCAERTTLFYANSQYPESAVKTLAIAARTERDYIETPIPPCGACRQVILETEKRFGKPIRILLYGKNCIYLIEGIEDLLPLSFDASAME</sequence>
<evidence type="ECO:0000259" key="5">
    <source>
        <dbReference type="PROSITE" id="PS51747"/>
    </source>
</evidence>
<evidence type="ECO:0000256" key="4">
    <source>
        <dbReference type="ARBA" id="ARBA00022833"/>
    </source>
</evidence>
<gene>
    <name evidence="6" type="ORF">BSYN_05370</name>
</gene>
<evidence type="ECO:0000313" key="7">
    <source>
        <dbReference type="Proteomes" id="UP001496674"/>
    </source>
</evidence>
<dbReference type="PANTHER" id="PTHR11644">
    <property type="entry name" value="CYTIDINE DEAMINASE"/>
    <property type="match status" value="1"/>
</dbReference>
<dbReference type="Gene3D" id="3.40.140.10">
    <property type="entry name" value="Cytidine Deaminase, domain 2"/>
    <property type="match status" value="1"/>
</dbReference>
<proteinExistence type="inferred from homology"/>
<evidence type="ECO:0000256" key="2">
    <source>
        <dbReference type="ARBA" id="ARBA00022723"/>
    </source>
</evidence>
<name>A0ABN6Z0Y1_9BACE</name>
<dbReference type="PROSITE" id="PS51747">
    <property type="entry name" value="CYT_DCMP_DEAMINASES_2"/>
    <property type="match status" value="1"/>
</dbReference>
<feature type="domain" description="CMP/dCMP-type deaminase" evidence="5">
    <location>
        <begin position="20"/>
        <end position="148"/>
    </location>
</feature>
<evidence type="ECO:0000313" key="6">
    <source>
        <dbReference type="EMBL" id="BEG98272.1"/>
    </source>
</evidence>
<comment type="similarity">
    <text evidence="1">Belongs to the cytidine and deoxycytidylate deaminase family.</text>
</comment>
<dbReference type="NCBIfam" id="NF004064">
    <property type="entry name" value="PRK05578.1"/>
    <property type="match status" value="1"/>
</dbReference>
<dbReference type="Proteomes" id="UP001496674">
    <property type="component" value="Chromosome"/>
</dbReference>
<keyword evidence="3" id="KW-0378">Hydrolase</keyword>
<evidence type="ECO:0000256" key="1">
    <source>
        <dbReference type="ARBA" id="ARBA00006576"/>
    </source>
</evidence>
<dbReference type="InterPro" id="IPR002125">
    <property type="entry name" value="CMP_dCMP_dom"/>
</dbReference>
<dbReference type="SUPFAM" id="SSF53927">
    <property type="entry name" value="Cytidine deaminase-like"/>
    <property type="match status" value="1"/>
</dbReference>
<protein>
    <submittedName>
        <fullName evidence="6">Cytidine deaminase</fullName>
    </submittedName>
</protein>
<dbReference type="InterPro" id="IPR016193">
    <property type="entry name" value="Cytidine_deaminase-like"/>
</dbReference>
<dbReference type="InterPro" id="IPR050202">
    <property type="entry name" value="Cyt/Deoxycyt_deaminase"/>
</dbReference>
<dbReference type="PROSITE" id="PS00903">
    <property type="entry name" value="CYT_DCMP_DEAMINASES_1"/>
    <property type="match status" value="1"/>
</dbReference>
<evidence type="ECO:0000256" key="3">
    <source>
        <dbReference type="ARBA" id="ARBA00022801"/>
    </source>
</evidence>
<dbReference type="EMBL" id="AP028055">
    <property type="protein sequence ID" value="BEG98272.1"/>
    <property type="molecule type" value="Genomic_DNA"/>
</dbReference>
<dbReference type="PANTHER" id="PTHR11644:SF2">
    <property type="entry name" value="CYTIDINE DEAMINASE"/>
    <property type="match status" value="1"/>
</dbReference>
<reference evidence="6 7" key="1">
    <citation type="submission" date="2023-04" db="EMBL/GenBank/DDBJ databases">
        <title>Draft genome sequence of acteroides sedimenti strain YN3PY1.</title>
        <authorList>
            <person name="Yoshida N."/>
        </authorList>
    </citation>
    <scope>NUCLEOTIDE SEQUENCE [LARGE SCALE GENOMIC DNA]</scope>
    <source>
        <strain evidence="6 7">YN3PY1</strain>
    </source>
</reference>
<keyword evidence="2" id="KW-0479">Metal-binding</keyword>
<dbReference type="RefSeq" id="WP_353333067.1">
    <property type="nucleotide sequence ID" value="NZ_AP028055.1"/>
</dbReference>
<organism evidence="6 7">
    <name type="scientific">Bacteroides sedimenti</name>
    <dbReference type="NCBI Taxonomy" id="2136147"/>
    <lineage>
        <taxon>Bacteria</taxon>
        <taxon>Pseudomonadati</taxon>
        <taxon>Bacteroidota</taxon>
        <taxon>Bacteroidia</taxon>
        <taxon>Bacteroidales</taxon>
        <taxon>Bacteroidaceae</taxon>
        <taxon>Bacteroides</taxon>
    </lineage>
</organism>
<dbReference type="CDD" id="cd01283">
    <property type="entry name" value="cytidine_deaminase"/>
    <property type="match status" value="1"/>
</dbReference>
<keyword evidence="7" id="KW-1185">Reference proteome</keyword>